<protein>
    <submittedName>
        <fullName evidence="1">Uncharacterized protein</fullName>
    </submittedName>
</protein>
<name>A0A1R2B586_9CILI</name>
<evidence type="ECO:0000313" key="1">
    <source>
        <dbReference type="EMBL" id="OMJ71790.1"/>
    </source>
</evidence>
<evidence type="ECO:0000313" key="2">
    <source>
        <dbReference type="Proteomes" id="UP000187209"/>
    </source>
</evidence>
<reference evidence="1 2" key="1">
    <citation type="submission" date="2016-11" db="EMBL/GenBank/DDBJ databases">
        <title>The macronuclear genome of Stentor coeruleus: a giant cell with tiny introns.</title>
        <authorList>
            <person name="Slabodnick M."/>
            <person name="Ruby J.G."/>
            <person name="Reiff S.B."/>
            <person name="Swart E.C."/>
            <person name="Gosai S."/>
            <person name="Prabakaran S."/>
            <person name="Witkowska E."/>
            <person name="Larue G.E."/>
            <person name="Fisher S."/>
            <person name="Freeman R.M."/>
            <person name="Gunawardena J."/>
            <person name="Chu W."/>
            <person name="Stover N.A."/>
            <person name="Gregory B.D."/>
            <person name="Nowacki M."/>
            <person name="Derisi J."/>
            <person name="Roy S.W."/>
            <person name="Marshall W.F."/>
            <person name="Sood P."/>
        </authorList>
    </citation>
    <scope>NUCLEOTIDE SEQUENCE [LARGE SCALE GENOMIC DNA]</scope>
    <source>
        <strain evidence="1">WM001</strain>
    </source>
</reference>
<dbReference type="Proteomes" id="UP000187209">
    <property type="component" value="Unassembled WGS sequence"/>
</dbReference>
<sequence length="625" mass="73019">MTENSVRELEWFDLETRLREIIYQQLEIFNKKAREDRESHSSLASNFEALEKRLTMVESCMFGESSGVSVLNDLKKKISDVEGSRKRDMVRFDQEIVSFKEKLKTVNFQLTGNTDMIKRVESLQDELTKDIQKVKDLVEDHQSLILKEIEQINTHFKEMNSNYLDKGLKLEEKMNNTLVKLEDINLAMLKYDRQFEALKKNLNDIYITINTIKTNKLEFETYDTDKTKYEIKLQELNELCQSFNSYFAMRDSYTDKFIPLQIATYVSDALHNCLDPFAKRRFAEYENVLLKQLHQVALEPGTGLNREDAIGKVLEMVKHVEQRKTEILIEKVKEQIPVAANRSKENKEKPQNKVVVTQEKYHENYATKEELLQYFDKFVETKLDPLLNKTKLEINEKFEVIKKNVNSSENVCMLYTQQVLREVEDLKSKEIKDIQNIELMFATLKEDNEIFKSSFKEILNVIGSTSQMLVCLVENAQIDLALTTQDEEIKQDVNESVILRPKPIENAQKKSGTSFNSGHVLMPIRPPVIKAPPLLYRSRKFQRSELVEMKGKMLKLCWESVSKNIPWRQEDFEYIISEAVKSLKVASSDDSQIEMMGQQSKDSLPYVISQHPNTLTPRNKKYKFP</sequence>
<organism evidence="1 2">
    <name type="scientific">Stentor coeruleus</name>
    <dbReference type="NCBI Taxonomy" id="5963"/>
    <lineage>
        <taxon>Eukaryota</taxon>
        <taxon>Sar</taxon>
        <taxon>Alveolata</taxon>
        <taxon>Ciliophora</taxon>
        <taxon>Postciliodesmatophora</taxon>
        <taxon>Heterotrichea</taxon>
        <taxon>Heterotrichida</taxon>
        <taxon>Stentoridae</taxon>
        <taxon>Stentor</taxon>
    </lineage>
</organism>
<gene>
    <name evidence="1" type="ORF">SteCoe_29911</name>
</gene>
<comment type="caution">
    <text evidence="1">The sequence shown here is derived from an EMBL/GenBank/DDBJ whole genome shotgun (WGS) entry which is preliminary data.</text>
</comment>
<dbReference type="AlphaFoldDB" id="A0A1R2B586"/>
<keyword evidence="2" id="KW-1185">Reference proteome</keyword>
<dbReference type="EMBL" id="MPUH01000956">
    <property type="protein sequence ID" value="OMJ71790.1"/>
    <property type="molecule type" value="Genomic_DNA"/>
</dbReference>
<proteinExistence type="predicted"/>
<accession>A0A1R2B586</accession>